<proteinExistence type="inferred from homology"/>
<protein>
    <submittedName>
        <fullName evidence="8">DMT transporter permease</fullName>
    </submittedName>
</protein>
<comment type="caution">
    <text evidence="8">The sequence shown here is derived from an EMBL/GenBank/DDBJ whole genome shotgun (WGS) entry which is preliminary data.</text>
</comment>
<dbReference type="PANTHER" id="PTHR22911:SF6">
    <property type="entry name" value="SOLUTE CARRIER FAMILY 35 MEMBER G1"/>
    <property type="match status" value="1"/>
</dbReference>
<feature type="transmembrane region" description="Helical" evidence="6">
    <location>
        <begin position="177"/>
        <end position="200"/>
    </location>
</feature>
<keyword evidence="4 6" id="KW-1133">Transmembrane helix</keyword>
<feature type="transmembrane region" description="Helical" evidence="6">
    <location>
        <begin position="125"/>
        <end position="143"/>
    </location>
</feature>
<feature type="domain" description="EamA" evidence="7">
    <location>
        <begin position="18"/>
        <end position="139"/>
    </location>
</feature>
<feature type="transmembrane region" description="Helical" evidence="6">
    <location>
        <begin position="35"/>
        <end position="54"/>
    </location>
</feature>
<sequence length="285" mass="31274">MNTAYRNAALWMTGWLAAMLTITVAGREVGRELDVFQIMVLRSVIGFLLLWPLVRRAGGFAAMRTQRLGLHVLRNCVHYGAQFGWFAALLLIPVAQVIAIEFTLPIWTALFAVTLLGERFTPAKLIALAFGLIGVVVIVRPGFATVETGQLIMIAAAFGFGTSVGMTKLLTRTDSAVAIIFWMTIVQTALGIVPALYVWRWPAAHLWPWILVIAFCGTFSHYCYARAMQHADATVAVPMDFLRVPLAALLGWLVYAERVDLYTAAGAALILTGNLLNLGGLRRRV</sequence>
<feature type="transmembrane region" description="Helical" evidence="6">
    <location>
        <begin position="149"/>
        <end position="170"/>
    </location>
</feature>
<dbReference type="InterPro" id="IPR037185">
    <property type="entry name" value="EmrE-like"/>
</dbReference>
<evidence type="ECO:0000256" key="4">
    <source>
        <dbReference type="ARBA" id="ARBA00022989"/>
    </source>
</evidence>
<evidence type="ECO:0000256" key="3">
    <source>
        <dbReference type="ARBA" id="ARBA00022692"/>
    </source>
</evidence>
<evidence type="ECO:0000256" key="1">
    <source>
        <dbReference type="ARBA" id="ARBA00004141"/>
    </source>
</evidence>
<feature type="domain" description="EamA" evidence="7">
    <location>
        <begin position="149"/>
        <end position="277"/>
    </location>
</feature>
<dbReference type="Proteomes" id="UP000681075">
    <property type="component" value="Unassembled WGS sequence"/>
</dbReference>
<feature type="transmembrane region" description="Helical" evidence="6">
    <location>
        <begin position="206"/>
        <end position="225"/>
    </location>
</feature>
<comment type="similarity">
    <text evidence="2">Belongs to the drug/metabolite transporter (DMT) superfamily. 10 TMS drug/metabolite exporter (DME) (TC 2.A.7.3) family.</text>
</comment>
<evidence type="ECO:0000256" key="6">
    <source>
        <dbReference type="SAM" id="Phobius"/>
    </source>
</evidence>
<evidence type="ECO:0000256" key="2">
    <source>
        <dbReference type="ARBA" id="ARBA00009853"/>
    </source>
</evidence>
<dbReference type="AlphaFoldDB" id="A0A8S8XBH1"/>
<evidence type="ECO:0000259" key="7">
    <source>
        <dbReference type="Pfam" id="PF00892"/>
    </source>
</evidence>
<gene>
    <name evidence="8" type="ORF">TMPK1_14480</name>
</gene>
<comment type="subcellular location">
    <subcellularLocation>
        <location evidence="1">Membrane</location>
        <topology evidence="1">Multi-pass membrane protein</topology>
    </subcellularLocation>
</comment>
<accession>A0A8S8XBH1</accession>
<dbReference type="Gene3D" id="1.10.3730.20">
    <property type="match status" value="1"/>
</dbReference>
<evidence type="ECO:0000313" key="8">
    <source>
        <dbReference type="EMBL" id="GIL39211.1"/>
    </source>
</evidence>
<organism evidence="8 9">
    <name type="scientific">Roseiterribacter gracilis</name>
    <dbReference type="NCBI Taxonomy" id="2812848"/>
    <lineage>
        <taxon>Bacteria</taxon>
        <taxon>Pseudomonadati</taxon>
        <taxon>Pseudomonadota</taxon>
        <taxon>Alphaproteobacteria</taxon>
        <taxon>Rhodospirillales</taxon>
        <taxon>Roseiterribacteraceae</taxon>
        <taxon>Roseiterribacter</taxon>
    </lineage>
</organism>
<dbReference type="SUPFAM" id="SSF103481">
    <property type="entry name" value="Multidrug resistance efflux transporter EmrE"/>
    <property type="match status" value="2"/>
</dbReference>
<dbReference type="GO" id="GO:0016020">
    <property type="term" value="C:membrane"/>
    <property type="evidence" value="ECO:0007669"/>
    <property type="project" value="UniProtKB-SubCell"/>
</dbReference>
<evidence type="ECO:0000256" key="5">
    <source>
        <dbReference type="ARBA" id="ARBA00023136"/>
    </source>
</evidence>
<reference evidence="8" key="1">
    <citation type="submission" date="2021-02" db="EMBL/GenBank/DDBJ databases">
        <title>Genome sequence of Rhodospirillales sp. strain TMPK1 isolated from soil.</title>
        <authorList>
            <person name="Nakai R."/>
            <person name="Kusada H."/>
            <person name="Tamaki H."/>
        </authorList>
    </citation>
    <scope>NUCLEOTIDE SEQUENCE</scope>
    <source>
        <strain evidence="8">TMPK1</strain>
    </source>
</reference>
<dbReference type="Pfam" id="PF00892">
    <property type="entry name" value="EamA"/>
    <property type="match status" value="2"/>
</dbReference>
<dbReference type="InterPro" id="IPR000620">
    <property type="entry name" value="EamA_dom"/>
</dbReference>
<dbReference type="EMBL" id="BOPV01000001">
    <property type="protein sequence ID" value="GIL39211.1"/>
    <property type="molecule type" value="Genomic_DNA"/>
</dbReference>
<name>A0A8S8XBH1_9PROT</name>
<keyword evidence="3 6" id="KW-0812">Transmembrane</keyword>
<feature type="transmembrane region" description="Helical" evidence="6">
    <location>
        <begin position="261"/>
        <end position="281"/>
    </location>
</feature>
<keyword evidence="9" id="KW-1185">Reference proteome</keyword>
<dbReference type="PANTHER" id="PTHR22911">
    <property type="entry name" value="ACYL-MALONYL CONDENSING ENZYME-RELATED"/>
    <property type="match status" value="1"/>
</dbReference>
<evidence type="ECO:0000313" key="9">
    <source>
        <dbReference type="Proteomes" id="UP000681075"/>
    </source>
</evidence>
<keyword evidence="5 6" id="KW-0472">Membrane</keyword>